<evidence type="ECO:0000256" key="11">
    <source>
        <dbReference type="HAMAP-Rule" id="MF_00208"/>
    </source>
</evidence>
<dbReference type="Pfam" id="PF01225">
    <property type="entry name" value="Mur_ligase"/>
    <property type="match status" value="1"/>
</dbReference>
<dbReference type="PROSITE" id="PS01011">
    <property type="entry name" value="FOLYLPOLYGLU_SYNT_1"/>
    <property type="match status" value="1"/>
</dbReference>
<dbReference type="InterPro" id="IPR036565">
    <property type="entry name" value="Mur-like_cat_sf"/>
</dbReference>
<comment type="pathway">
    <text evidence="11 12">Cell wall biogenesis; peptidoglycan biosynthesis.</text>
</comment>
<keyword evidence="3 11" id="KW-0436">Ligase</keyword>
<comment type="caution">
    <text evidence="16">The sequence shown here is derived from an EMBL/GenBank/DDBJ whole genome shotgun (WGS) entry which is preliminary data.</text>
</comment>
<name>A0A918TUL9_9BACT</name>
<dbReference type="Proteomes" id="UP000644507">
    <property type="component" value="Unassembled WGS sequence"/>
</dbReference>
<dbReference type="PANTHER" id="PTHR23135">
    <property type="entry name" value="MUR LIGASE FAMILY MEMBER"/>
    <property type="match status" value="1"/>
</dbReference>
<dbReference type="Pfam" id="PF02875">
    <property type="entry name" value="Mur_ligase_C"/>
    <property type="match status" value="1"/>
</dbReference>
<proteinExistence type="inferred from homology"/>
<feature type="binding site" evidence="11">
    <location>
        <begin position="408"/>
        <end position="411"/>
    </location>
    <ligand>
        <name>meso-2,6-diaminopimelate</name>
        <dbReference type="ChEBI" id="CHEBI:57791"/>
    </ligand>
</feature>
<keyword evidence="4 11" id="KW-0132">Cell division</keyword>
<dbReference type="InterPro" id="IPR035911">
    <property type="entry name" value="MurE/MurF_N"/>
</dbReference>
<evidence type="ECO:0000256" key="4">
    <source>
        <dbReference type="ARBA" id="ARBA00022618"/>
    </source>
</evidence>
<feature type="domain" description="Mur ligase N-terminal catalytic" evidence="13">
    <location>
        <begin position="29"/>
        <end position="93"/>
    </location>
</feature>
<comment type="catalytic activity">
    <reaction evidence="11">
        <text>UDP-N-acetyl-alpha-D-muramoyl-L-alanyl-D-glutamate + meso-2,6-diaminopimelate + ATP = UDP-N-acetyl-alpha-D-muramoyl-L-alanyl-gamma-D-glutamyl-meso-2,6-diaminopimelate + ADP + phosphate + H(+)</text>
        <dbReference type="Rhea" id="RHEA:23676"/>
        <dbReference type="ChEBI" id="CHEBI:15378"/>
        <dbReference type="ChEBI" id="CHEBI:30616"/>
        <dbReference type="ChEBI" id="CHEBI:43474"/>
        <dbReference type="ChEBI" id="CHEBI:57791"/>
        <dbReference type="ChEBI" id="CHEBI:83900"/>
        <dbReference type="ChEBI" id="CHEBI:83905"/>
        <dbReference type="ChEBI" id="CHEBI:456216"/>
        <dbReference type="EC" id="6.3.2.13"/>
    </reaction>
</comment>
<dbReference type="GO" id="GO:0005524">
    <property type="term" value="F:ATP binding"/>
    <property type="evidence" value="ECO:0007669"/>
    <property type="project" value="UniProtKB-UniRule"/>
</dbReference>
<feature type="short sequence motif" description="Meso-diaminopimelate recognition motif" evidence="11">
    <location>
        <begin position="408"/>
        <end position="411"/>
    </location>
</feature>
<feature type="binding site" evidence="11">
    <location>
        <position position="458"/>
    </location>
    <ligand>
        <name>meso-2,6-diaminopimelate</name>
        <dbReference type="ChEBI" id="CHEBI:57791"/>
    </ligand>
</feature>
<feature type="binding site" evidence="11">
    <location>
        <position position="30"/>
    </location>
    <ligand>
        <name>UDP-N-acetyl-alpha-D-muramoyl-L-alanyl-D-glutamate</name>
        <dbReference type="ChEBI" id="CHEBI:83900"/>
    </ligand>
</feature>
<keyword evidence="2 11" id="KW-0963">Cytoplasm</keyword>
<dbReference type="GO" id="GO:0071555">
    <property type="term" value="P:cell wall organization"/>
    <property type="evidence" value="ECO:0007669"/>
    <property type="project" value="UniProtKB-KW"/>
</dbReference>
<feature type="binding site" evidence="11">
    <location>
        <position position="185"/>
    </location>
    <ligand>
        <name>UDP-N-acetyl-alpha-D-muramoyl-L-alanyl-D-glutamate</name>
        <dbReference type="ChEBI" id="CHEBI:83900"/>
    </ligand>
</feature>
<dbReference type="GO" id="GO:0000287">
    <property type="term" value="F:magnesium ion binding"/>
    <property type="evidence" value="ECO:0007669"/>
    <property type="project" value="UniProtKB-UniRule"/>
</dbReference>
<dbReference type="InterPro" id="IPR036615">
    <property type="entry name" value="Mur_ligase_C_dom_sf"/>
</dbReference>
<dbReference type="InterPro" id="IPR004101">
    <property type="entry name" value="Mur_ligase_C"/>
</dbReference>
<dbReference type="PANTHER" id="PTHR23135:SF4">
    <property type="entry name" value="UDP-N-ACETYLMURAMOYL-L-ALANYL-D-GLUTAMATE--2,6-DIAMINOPIMELATE LIGASE MURE HOMOLOG, CHLOROPLASTIC"/>
    <property type="match status" value="1"/>
</dbReference>
<comment type="PTM">
    <text evidence="11">Carboxylation is probably crucial for Mg(2+) binding and, consequently, for the gamma-phosphate positioning of ATP.</text>
</comment>
<keyword evidence="10 11" id="KW-0961">Cell wall biogenesis/degradation</keyword>
<dbReference type="NCBIfam" id="TIGR01085">
    <property type="entry name" value="murE"/>
    <property type="match status" value="1"/>
</dbReference>
<dbReference type="GO" id="GO:0005737">
    <property type="term" value="C:cytoplasm"/>
    <property type="evidence" value="ECO:0007669"/>
    <property type="project" value="UniProtKB-SubCell"/>
</dbReference>
<dbReference type="SUPFAM" id="SSF53623">
    <property type="entry name" value="MurD-like peptide ligases, catalytic domain"/>
    <property type="match status" value="1"/>
</dbReference>
<evidence type="ECO:0000259" key="14">
    <source>
        <dbReference type="Pfam" id="PF02875"/>
    </source>
</evidence>
<evidence type="ECO:0000256" key="7">
    <source>
        <dbReference type="ARBA" id="ARBA00022960"/>
    </source>
</evidence>
<sequence length="496" mass="53328">MNLSEIIPCLPKARITGPREGELGTVIDDSRFVQTGSIFVAVKGTVFDGHKYIPTAIAGGAAAIVAEEGPIDGFDGTWIQVANSRDALAILADLQAGSPSADLNLIGITGTNGKTTIAFLVHGILKQVRQRAGMIGTIQVDDGVKVTTSTHTTPGAIELQNLLGRMRDNGCHGVAMEVSSHGLEQGRVRGLNFQVGVFTNLTQDHLDYHGTMDNYFAAKKILFSDMAAHSPKGVGVINSDDRYGEELMKDFEGRLKLVSYGFGSNCDFQAGRIKQNAKGMEFQMEAKGKSFLVRLPMIGRFNVLNALAALAAVDAIGVSLRDAVAALKNVTGVPGRLELAGMINGAAVFVDYAHTPDAIQNVCRTLRELNPSRLITVFGCGGSRDRGKRAPMARAAEKDSDFCIVTSDNPRDEDPAAIIADVEKGFVGTAFRSVPDRRQAIRTAIEAAKPTDIILIAGKGHEDYQIFRGERTTFDDRVEVRKAIEVVERLNQKESA</sequence>
<evidence type="ECO:0000256" key="9">
    <source>
        <dbReference type="ARBA" id="ARBA00023306"/>
    </source>
</evidence>
<feature type="binding site" evidence="11">
    <location>
        <begin position="110"/>
        <end position="116"/>
    </location>
    <ligand>
        <name>ATP</name>
        <dbReference type="ChEBI" id="CHEBI:30616"/>
    </ligand>
</feature>
<evidence type="ECO:0000256" key="8">
    <source>
        <dbReference type="ARBA" id="ARBA00022984"/>
    </source>
</evidence>
<dbReference type="EMBL" id="BMXI01000016">
    <property type="protein sequence ID" value="GHC63317.1"/>
    <property type="molecule type" value="Genomic_DNA"/>
</dbReference>
<dbReference type="InterPro" id="IPR000713">
    <property type="entry name" value="Mur_ligase_N"/>
</dbReference>
<dbReference type="Gene3D" id="3.90.190.20">
    <property type="entry name" value="Mur ligase, C-terminal domain"/>
    <property type="match status" value="1"/>
</dbReference>
<feature type="binding site" evidence="11">
    <location>
        <begin position="152"/>
        <end position="153"/>
    </location>
    <ligand>
        <name>UDP-N-acetyl-alpha-D-muramoyl-L-alanyl-D-glutamate</name>
        <dbReference type="ChEBI" id="CHEBI:83900"/>
    </ligand>
</feature>
<dbReference type="InterPro" id="IPR018109">
    <property type="entry name" value="Folylpolyglutamate_synth_CS"/>
</dbReference>
<keyword evidence="11" id="KW-0460">Magnesium</keyword>
<feature type="modified residue" description="N6-carboxylysine" evidence="11">
    <location>
        <position position="219"/>
    </location>
</feature>
<evidence type="ECO:0000256" key="10">
    <source>
        <dbReference type="ARBA" id="ARBA00023316"/>
    </source>
</evidence>
<comment type="cofactor">
    <cofactor evidence="11">
        <name>Mg(2+)</name>
        <dbReference type="ChEBI" id="CHEBI:18420"/>
    </cofactor>
</comment>
<gene>
    <name evidence="11 16" type="primary">murE</name>
    <name evidence="16" type="ORF">GCM10007100_33600</name>
</gene>
<evidence type="ECO:0000313" key="17">
    <source>
        <dbReference type="Proteomes" id="UP000644507"/>
    </source>
</evidence>
<accession>A0A918TUL9</accession>
<feature type="binding site" evidence="11">
    <location>
        <position position="384"/>
    </location>
    <ligand>
        <name>meso-2,6-diaminopimelate</name>
        <dbReference type="ChEBI" id="CHEBI:57791"/>
    </ligand>
</feature>
<dbReference type="GO" id="GO:0008765">
    <property type="term" value="F:UDP-N-acetylmuramoylalanyl-D-glutamate-2,6-diaminopimelate ligase activity"/>
    <property type="evidence" value="ECO:0007669"/>
    <property type="project" value="UniProtKB-UniRule"/>
</dbReference>
<keyword evidence="5 11" id="KW-0547">Nucleotide-binding</keyword>
<dbReference type="GO" id="GO:0004326">
    <property type="term" value="F:tetrahydrofolylpolyglutamate synthase activity"/>
    <property type="evidence" value="ECO:0007669"/>
    <property type="project" value="InterPro"/>
</dbReference>
<feature type="binding site" evidence="11">
    <location>
        <position position="462"/>
    </location>
    <ligand>
        <name>meso-2,6-diaminopimelate</name>
        <dbReference type="ChEBI" id="CHEBI:57791"/>
    </ligand>
</feature>
<keyword evidence="7 11" id="KW-0133">Cell shape</keyword>
<dbReference type="NCBIfam" id="NF001124">
    <property type="entry name" value="PRK00139.1-2"/>
    <property type="match status" value="1"/>
</dbReference>
<comment type="function">
    <text evidence="11">Catalyzes the addition of meso-diaminopimelic acid to the nucleotide precursor UDP-N-acetylmuramoyl-L-alanyl-D-glutamate (UMAG) in the biosynthesis of bacterial cell-wall peptidoglycan.</text>
</comment>
<evidence type="ECO:0000256" key="3">
    <source>
        <dbReference type="ARBA" id="ARBA00022598"/>
    </source>
</evidence>
<organism evidence="16 17">
    <name type="scientific">Roseibacillus persicicus</name>
    <dbReference type="NCBI Taxonomy" id="454148"/>
    <lineage>
        <taxon>Bacteria</taxon>
        <taxon>Pseudomonadati</taxon>
        <taxon>Verrucomicrobiota</taxon>
        <taxon>Verrucomicrobiia</taxon>
        <taxon>Verrucomicrobiales</taxon>
        <taxon>Verrucomicrobiaceae</taxon>
        <taxon>Roseibacillus</taxon>
    </lineage>
</organism>
<evidence type="ECO:0000259" key="15">
    <source>
        <dbReference type="Pfam" id="PF08245"/>
    </source>
</evidence>
<dbReference type="InterPro" id="IPR013221">
    <property type="entry name" value="Mur_ligase_cen"/>
</dbReference>
<feature type="domain" description="Mur ligase central" evidence="15">
    <location>
        <begin position="108"/>
        <end position="313"/>
    </location>
</feature>
<dbReference type="InterPro" id="IPR005761">
    <property type="entry name" value="UDP-N-AcMur-Glu-dNH2Pim_ligase"/>
</dbReference>
<evidence type="ECO:0000256" key="1">
    <source>
        <dbReference type="ARBA" id="ARBA00005898"/>
    </source>
</evidence>
<evidence type="ECO:0000259" key="13">
    <source>
        <dbReference type="Pfam" id="PF01225"/>
    </source>
</evidence>
<comment type="caution">
    <text evidence="11">Lacks conserved residue(s) required for the propagation of feature annotation.</text>
</comment>
<keyword evidence="8 11" id="KW-0573">Peptidoglycan synthesis</keyword>
<dbReference type="Pfam" id="PF08245">
    <property type="entry name" value="Mur_ligase_M"/>
    <property type="match status" value="1"/>
</dbReference>
<dbReference type="HAMAP" id="MF_00208">
    <property type="entry name" value="MurE"/>
    <property type="match status" value="1"/>
</dbReference>
<feature type="binding site" evidence="11">
    <location>
        <position position="187"/>
    </location>
    <ligand>
        <name>UDP-N-acetyl-alpha-D-muramoyl-L-alanyl-D-glutamate</name>
        <dbReference type="ChEBI" id="CHEBI:83900"/>
    </ligand>
</feature>
<feature type="domain" description="Mur ligase C-terminal" evidence="14">
    <location>
        <begin position="335"/>
        <end position="460"/>
    </location>
</feature>
<comment type="similarity">
    <text evidence="1 11">Belongs to the MurCDEF family. MurE subfamily.</text>
</comment>
<dbReference type="RefSeq" id="WP_189572595.1">
    <property type="nucleotide sequence ID" value="NZ_BMXI01000016.1"/>
</dbReference>
<dbReference type="Gene3D" id="3.40.1190.10">
    <property type="entry name" value="Mur-like, catalytic domain"/>
    <property type="match status" value="1"/>
</dbReference>
<evidence type="ECO:0000256" key="5">
    <source>
        <dbReference type="ARBA" id="ARBA00022741"/>
    </source>
</evidence>
<dbReference type="NCBIfam" id="NF001126">
    <property type="entry name" value="PRK00139.1-4"/>
    <property type="match status" value="1"/>
</dbReference>
<comment type="subcellular location">
    <subcellularLocation>
        <location evidence="11 12">Cytoplasm</location>
    </subcellularLocation>
</comment>
<evidence type="ECO:0000256" key="2">
    <source>
        <dbReference type="ARBA" id="ARBA00022490"/>
    </source>
</evidence>
<dbReference type="SUPFAM" id="SSF53244">
    <property type="entry name" value="MurD-like peptide ligases, peptide-binding domain"/>
    <property type="match status" value="1"/>
</dbReference>
<evidence type="ECO:0000256" key="12">
    <source>
        <dbReference type="RuleBase" id="RU004135"/>
    </source>
</evidence>
<reference evidence="16" key="2">
    <citation type="submission" date="2020-09" db="EMBL/GenBank/DDBJ databases">
        <authorList>
            <person name="Sun Q."/>
            <person name="Kim S."/>
        </authorList>
    </citation>
    <scope>NUCLEOTIDE SEQUENCE</scope>
    <source>
        <strain evidence="16">KCTC 12988</strain>
    </source>
</reference>
<reference evidence="16" key="1">
    <citation type="journal article" date="2014" name="Int. J. Syst. Evol. Microbiol.">
        <title>Complete genome sequence of Corynebacterium casei LMG S-19264T (=DSM 44701T), isolated from a smear-ripened cheese.</title>
        <authorList>
            <consortium name="US DOE Joint Genome Institute (JGI-PGF)"/>
            <person name="Walter F."/>
            <person name="Albersmeier A."/>
            <person name="Kalinowski J."/>
            <person name="Ruckert C."/>
        </authorList>
    </citation>
    <scope>NUCLEOTIDE SEQUENCE</scope>
    <source>
        <strain evidence="16">KCTC 12988</strain>
    </source>
</reference>
<dbReference type="SUPFAM" id="SSF63418">
    <property type="entry name" value="MurE/MurF N-terminal domain"/>
    <property type="match status" value="1"/>
</dbReference>
<dbReference type="Gene3D" id="3.40.1390.10">
    <property type="entry name" value="MurE/MurF, N-terminal domain"/>
    <property type="match status" value="1"/>
</dbReference>
<protein>
    <recommendedName>
        <fullName evidence="11">UDP-N-acetylmuramoyl-L-alanyl-D-glutamate--2,6-diaminopimelate ligase</fullName>
        <ecNumber evidence="11">6.3.2.13</ecNumber>
    </recommendedName>
    <alternativeName>
        <fullName evidence="11">Meso-A2pm-adding enzyme</fullName>
    </alternativeName>
    <alternativeName>
        <fullName evidence="11">Meso-diaminopimelate-adding enzyme</fullName>
    </alternativeName>
    <alternativeName>
        <fullName evidence="11">UDP-MurNAc-L-Ala-D-Glu:meso-diaminopimelate ligase</fullName>
    </alternativeName>
    <alternativeName>
        <fullName evidence="11">UDP-MurNAc-tripeptide synthetase</fullName>
    </alternativeName>
    <alternativeName>
        <fullName evidence="11">UDP-N-acetylmuramyl-tripeptide synthetase</fullName>
    </alternativeName>
</protein>
<keyword evidence="9 11" id="KW-0131">Cell cycle</keyword>
<keyword evidence="6 11" id="KW-0067">ATP-binding</keyword>
<feature type="binding site" evidence="11">
    <location>
        <position position="179"/>
    </location>
    <ligand>
        <name>UDP-N-acetyl-alpha-D-muramoyl-L-alanyl-D-glutamate</name>
        <dbReference type="ChEBI" id="CHEBI:83900"/>
    </ligand>
</feature>
<keyword evidence="17" id="KW-1185">Reference proteome</keyword>
<evidence type="ECO:0000313" key="16">
    <source>
        <dbReference type="EMBL" id="GHC63317.1"/>
    </source>
</evidence>
<dbReference type="GO" id="GO:0051301">
    <property type="term" value="P:cell division"/>
    <property type="evidence" value="ECO:0007669"/>
    <property type="project" value="UniProtKB-KW"/>
</dbReference>
<dbReference type="AlphaFoldDB" id="A0A918TUL9"/>
<evidence type="ECO:0000256" key="6">
    <source>
        <dbReference type="ARBA" id="ARBA00022840"/>
    </source>
</evidence>
<dbReference type="GO" id="GO:0008360">
    <property type="term" value="P:regulation of cell shape"/>
    <property type="evidence" value="ECO:0007669"/>
    <property type="project" value="UniProtKB-KW"/>
</dbReference>
<dbReference type="GO" id="GO:0009252">
    <property type="term" value="P:peptidoglycan biosynthetic process"/>
    <property type="evidence" value="ECO:0007669"/>
    <property type="project" value="UniProtKB-UniRule"/>
</dbReference>
<dbReference type="EC" id="6.3.2.13" evidence="11"/>